<comment type="caution">
    <text evidence="1">The sequence shown here is derived from an EMBL/GenBank/DDBJ whole genome shotgun (WGS) entry which is preliminary data.</text>
</comment>
<protein>
    <submittedName>
        <fullName evidence="1">Uncharacterized protein</fullName>
    </submittedName>
</protein>
<reference evidence="1" key="1">
    <citation type="journal article" date="2015" name="Proc. Natl. Acad. Sci. U.S.A.">
        <title>Networks of energetic and metabolic interactions define dynamics in microbial communities.</title>
        <authorList>
            <person name="Embree M."/>
            <person name="Liu J.K."/>
            <person name="Al-Bassam M.M."/>
            <person name="Zengler K."/>
        </authorList>
    </citation>
    <scope>NUCLEOTIDE SEQUENCE</scope>
</reference>
<organism evidence="1">
    <name type="scientific">hydrocarbon metagenome</name>
    <dbReference type="NCBI Taxonomy" id="938273"/>
    <lineage>
        <taxon>unclassified sequences</taxon>
        <taxon>metagenomes</taxon>
        <taxon>ecological metagenomes</taxon>
    </lineage>
</organism>
<dbReference type="EMBL" id="LNQE01001718">
    <property type="protein sequence ID" value="KUG13427.1"/>
    <property type="molecule type" value="Genomic_DNA"/>
</dbReference>
<gene>
    <name evidence="1" type="ORF">ASZ90_016380</name>
</gene>
<proteinExistence type="predicted"/>
<dbReference type="AlphaFoldDB" id="A0A0W8EZ08"/>
<evidence type="ECO:0000313" key="1">
    <source>
        <dbReference type="EMBL" id="KUG13427.1"/>
    </source>
</evidence>
<accession>A0A0W8EZ08</accession>
<sequence length="49" mass="5481">MRDISITINGNLATTDLINGSSERSTIAYVRIIQNLRDAPETFFLIAVR</sequence>
<name>A0A0W8EZ08_9ZZZZ</name>